<keyword evidence="1" id="KW-1133">Transmembrane helix</keyword>
<keyword evidence="1" id="KW-0812">Transmembrane</keyword>
<feature type="transmembrane region" description="Helical" evidence="1">
    <location>
        <begin position="55"/>
        <end position="76"/>
    </location>
</feature>
<evidence type="ECO:0000313" key="3">
    <source>
        <dbReference type="Proteomes" id="UP000503278"/>
    </source>
</evidence>
<dbReference type="Proteomes" id="UP000503278">
    <property type="component" value="Chromosome"/>
</dbReference>
<keyword evidence="3" id="KW-1185">Reference proteome</keyword>
<name>A0A7L5E7J8_9SPHI</name>
<sequence>MTIKRLIQTRWEITPEQVTVYPYGAIYIMCVITSIVCIVWVLLVVNAFNDTSTNVISVLWPITVLYLLMIIFFGLFGRTTIIFNRNNRVMYKLLFGFWRTTTLPFDEISGIILMRSARGTFRYNVVPKNSKWWNTSTVISSAVMNENSAHALDFQEHVLAALDKYLHLKSKHSSLSYRKK</sequence>
<gene>
    <name evidence="2" type="ORF">HH214_18890</name>
</gene>
<reference evidence="2 3" key="1">
    <citation type="submission" date="2020-04" db="EMBL/GenBank/DDBJ databases">
        <title>Genome sequencing of novel species.</title>
        <authorList>
            <person name="Heo J."/>
            <person name="Kim S.-J."/>
            <person name="Kim J.-S."/>
            <person name="Hong S.-B."/>
            <person name="Kwon S.-W."/>
        </authorList>
    </citation>
    <scope>NUCLEOTIDE SEQUENCE [LARGE SCALE GENOMIC DNA]</scope>
    <source>
        <strain evidence="2 3">F39-2</strain>
    </source>
</reference>
<accession>A0A7L5E7J8</accession>
<dbReference type="EMBL" id="CP051682">
    <property type="protein sequence ID" value="QJD97794.1"/>
    <property type="molecule type" value="Genomic_DNA"/>
</dbReference>
<evidence type="ECO:0000256" key="1">
    <source>
        <dbReference type="SAM" id="Phobius"/>
    </source>
</evidence>
<evidence type="ECO:0000313" key="2">
    <source>
        <dbReference type="EMBL" id="QJD97794.1"/>
    </source>
</evidence>
<keyword evidence="1" id="KW-0472">Membrane</keyword>
<dbReference type="RefSeq" id="WP_169610284.1">
    <property type="nucleotide sequence ID" value="NZ_CP051682.1"/>
</dbReference>
<dbReference type="KEGG" id="mrob:HH214_18890"/>
<dbReference type="AlphaFoldDB" id="A0A7L5E7J8"/>
<protein>
    <submittedName>
        <fullName evidence="2">Uncharacterized protein</fullName>
    </submittedName>
</protein>
<organism evidence="2 3">
    <name type="scientific">Mucilaginibacter robiniae</name>
    <dbReference type="NCBI Taxonomy" id="2728022"/>
    <lineage>
        <taxon>Bacteria</taxon>
        <taxon>Pseudomonadati</taxon>
        <taxon>Bacteroidota</taxon>
        <taxon>Sphingobacteriia</taxon>
        <taxon>Sphingobacteriales</taxon>
        <taxon>Sphingobacteriaceae</taxon>
        <taxon>Mucilaginibacter</taxon>
    </lineage>
</organism>
<feature type="transmembrane region" description="Helical" evidence="1">
    <location>
        <begin position="20"/>
        <end position="43"/>
    </location>
</feature>
<proteinExistence type="predicted"/>